<dbReference type="EMBL" id="BAAAPN010000013">
    <property type="protein sequence ID" value="GAA1746989.1"/>
    <property type="molecule type" value="Genomic_DNA"/>
</dbReference>
<sequence>MLMRRGWLADALAAGRAVVDAPVRCHPATGAILDGAIAKGFTRATTRTVTGDQSDPRYRIPEPMARLVRFRDRQCRFPGCAISSRFCDLDHVIPWPDGPTSPANLIALCRRHHRLKQTPGWQVKIHPDLTVTWTDPVGRTHTSYPSDHLGLTDDWRSPPSADGTALGPGESADAGLSPLEAHLTHLLAA</sequence>
<evidence type="ECO:0000256" key="1">
    <source>
        <dbReference type="SAM" id="MobiDB-lite"/>
    </source>
</evidence>
<dbReference type="InterPro" id="IPR002711">
    <property type="entry name" value="HNH"/>
</dbReference>
<protein>
    <recommendedName>
        <fullName evidence="2">HNH nuclease domain-containing protein</fullName>
    </recommendedName>
</protein>
<dbReference type="CDD" id="cd00085">
    <property type="entry name" value="HNHc"/>
    <property type="match status" value="1"/>
</dbReference>
<dbReference type="SMART" id="SM00507">
    <property type="entry name" value="HNHc"/>
    <property type="match status" value="1"/>
</dbReference>
<keyword evidence="4" id="KW-1185">Reference proteome</keyword>
<feature type="region of interest" description="Disordered" evidence="1">
    <location>
        <begin position="144"/>
        <end position="174"/>
    </location>
</feature>
<accession>A0ABN2K302</accession>
<comment type="caution">
    <text evidence="3">The sequence shown here is derived from an EMBL/GenBank/DDBJ whole genome shotgun (WGS) entry which is preliminary data.</text>
</comment>
<evidence type="ECO:0000313" key="3">
    <source>
        <dbReference type="EMBL" id="GAA1746989.1"/>
    </source>
</evidence>
<feature type="domain" description="HNH nuclease" evidence="2">
    <location>
        <begin position="63"/>
        <end position="114"/>
    </location>
</feature>
<dbReference type="Proteomes" id="UP001501475">
    <property type="component" value="Unassembled WGS sequence"/>
</dbReference>
<dbReference type="InterPro" id="IPR003615">
    <property type="entry name" value="HNH_nuc"/>
</dbReference>
<evidence type="ECO:0000313" key="4">
    <source>
        <dbReference type="Proteomes" id="UP001501475"/>
    </source>
</evidence>
<evidence type="ECO:0000259" key="2">
    <source>
        <dbReference type="SMART" id="SM00507"/>
    </source>
</evidence>
<gene>
    <name evidence="3" type="ORF">GCM10009810_04540</name>
</gene>
<name>A0ABN2K302_9MICO</name>
<dbReference type="Pfam" id="PF01844">
    <property type="entry name" value="HNH"/>
    <property type="match status" value="1"/>
</dbReference>
<reference evidence="3 4" key="1">
    <citation type="journal article" date="2019" name="Int. J. Syst. Evol. Microbiol.">
        <title>The Global Catalogue of Microorganisms (GCM) 10K type strain sequencing project: providing services to taxonomists for standard genome sequencing and annotation.</title>
        <authorList>
            <consortium name="The Broad Institute Genomics Platform"/>
            <consortium name="The Broad Institute Genome Sequencing Center for Infectious Disease"/>
            <person name="Wu L."/>
            <person name="Ma J."/>
        </authorList>
    </citation>
    <scope>NUCLEOTIDE SEQUENCE [LARGE SCALE GENOMIC DNA]</scope>
    <source>
        <strain evidence="3 4">JCM 15591</strain>
    </source>
</reference>
<proteinExistence type="predicted"/>
<dbReference type="Gene3D" id="1.10.30.50">
    <property type="match status" value="1"/>
</dbReference>
<organism evidence="3 4">
    <name type="scientific">Nostocoides vanveenii</name>
    <dbReference type="NCBI Taxonomy" id="330835"/>
    <lineage>
        <taxon>Bacteria</taxon>
        <taxon>Bacillati</taxon>
        <taxon>Actinomycetota</taxon>
        <taxon>Actinomycetes</taxon>
        <taxon>Micrococcales</taxon>
        <taxon>Intrasporangiaceae</taxon>
        <taxon>Nostocoides</taxon>
    </lineage>
</organism>